<dbReference type="PANTHER" id="PTHR45786">
    <property type="entry name" value="DNA BINDING PROTEIN-LIKE"/>
    <property type="match status" value="1"/>
</dbReference>
<reference evidence="2" key="2">
    <citation type="submission" date="2020-03" db="EMBL/GenBank/DDBJ databases">
        <title>Walnut 2.0.</title>
        <authorList>
            <person name="Marrano A."/>
            <person name="Britton M."/>
            <person name="Zimin A.V."/>
            <person name="Zaini P.A."/>
            <person name="Workman R."/>
            <person name="Puiu D."/>
            <person name="Bianco L."/>
            <person name="Allen B.J."/>
            <person name="Troggio M."/>
            <person name="Leslie C.A."/>
            <person name="Timp W."/>
            <person name="Dendekar A."/>
            <person name="Salzberg S.L."/>
            <person name="Neale D.B."/>
        </authorList>
    </citation>
    <scope>NUCLEOTIDE SEQUENCE</scope>
    <source>
        <tissue evidence="2">Leaves</tissue>
    </source>
</reference>
<accession>A0A833URR8</accession>
<dbReference type="Proteomes" id="UP000619265">
    <property type="component" value="Unassembled WGS sequence"/>
</dbReference>
<feature type="domain" description="Helitron helicase-like" evidence="1">
    <location>
        <begin position="1"/>
        <end position="153"/>
    </location>
</feature>
<organism evidence="2 3">
    <name type="scientific">Juglans regia</name>
    <name type="common">English walnut</name>
    <dbReference type="NCBI Taxonomy" id="51240"/>
    <lineage>
        <taxon>Eukaryota</taxon>
        <taxon>Viridiplantae</taxon>
        <taxon>Streptophyta</taxon>
        <taxon>Embryophyta</taxon>
        <taxon>Tracheophyta</taxon>
        <taxon>Spermatophyta</taxon>
        <taxon>Magnoliopsida</taxon>
        <taxon>eudicotyledons</taxon>
        <taxon>Gunneridae</taxon>
        <taxon>Pentapetalae</taxon>
        <taxon>rosids</taxon>
        <taxon>fabids</taxon>
        <taxon>Fagales</taxon>
        <taxon>Juglandaceae</taxon>
        <taxon>Juglans</taxon>
    </lineage>
</organism>
<name>A0A833URR8_JUGRE</name>
<dbReference type="EMBL" id="LIHL02000010">
    <property type="protein sequence ID" value="KAF5457590.1"/>
    <property type="molecule type" value="Genomic_DNA"/>
</dbReference>
<dbReference type="AlphaFoldDB" id="A0A833URR8"/>
<evidence type="ECO:0000313" key="3">
    <source>
        <dbReference type="Proteomes" id="UP000619265"/>
    </source>
</evidence>
<comment type="caution">
    <text evidence="2">The sequence shown here is derived from an EMBL/GenBank/DDBJ whole genome shotgun (WGS) entry which is preliminary data.</text>
</comment>
<protein>
    <recommendedName>
        <fullName evidence="1">Helitron helicase-like domain-containing protein</fullName>
    </recommendedName>
</protein>
<dbReference type="Gramene" id="Jr10_06580_p2">
    <property type="protein sequence ID" value="cds.Jr10_06580_p2"/>
    <property type="gene ID" value="Jr10_06580"/>
</dbReference>
<dbReference type="PANTHER" id="PTHR45786:SF78">
    <property type="entry name" value="ATP-DEPENDENT DNA HELICASE"/>
    <property type="match status" value="1"/>
</dbReference>
<sequence>MYVKIETSRLDYFRNKQQEIRSEVYQGIVDSLSIGQSNASKVGKRIILPSSFIGGPRDMRKRYMEAMALVQRFGKPDIFLTMTCNPSWKEILDELGPQEEAQNRPDLIARIFRAKLEELKDELFKREIFWKVSAYVYVIEHQKRGLPHAHFLIILQRDWKIYTPESFDEIVSAEIPDRERNLHLYKTVKRHMMHGPC</sequence>
<proteinExistence type="predicted"/>
<reference evidence="2" key="1">
    <citation type="submission" date="2015-10" db="EMBL/GenBank/DDBJ databases">
        <authorList>
            <person name="Martinez-Garcia P.J."/>
            <person name="Crepeau M.W."/>
            <person name="Puiu D."/>
            <person name="Gonzalez-Ibeas D."/>
            <person name="Whalen J."/>
            <person name="Stevens K."/>
            <person name="Paul R."/>
            <person name="Butterfield T."/>
            <person name="Britton M."/>
            <person name="Reagan R."/>
            <person name="Chakraborty S."/>
            <person name="Walawage S.L."/>
            <person name="Vasquez-Gross H.A."/>
            <person name="Cardeno C."/>
            <person name="Famula R."/>
            <person name="Pratt K."/>
            <person name="Kuruganti S."/>
            <person name="Aradhya M.K."/>
            <person name="Leslie C.A."/>
            <person name="Dandekar A.M."/>
            <person name="Salzberg S.L."/>
            <person name="Wegrzyn J.L."/>
            <person name="Langley C.H."/>
            <person name="Neale D.B."/>
        </authorList>
    </citation>
    <scope>NUCLEOTIDE SEQUENCE</scope>
    <source>
        <tissue evidence="2">Leaves</tissue>
    </source>
</reference>
<evidence type="ECO:0000259" key="1">
    <source>
        <dbReference type="Pfam" id="PF14214"/>
    </source>
</evidence>
<gene>
    <name evidence="2" type="ORF">F2P56_021681</name>
</gene>
<dbReference type="Pfam" id="PF14214">
    <property type="entry name" value="Helitron_like_N"/>
    <property type="match status" value="1"/>
</dbReference>
<evidence type="ECO:0000313" key="2">
    <source>
        <dbReference type="EMBL" id="KAF5457590.1"/>
    </source>
</evidence>
<dbReference type="InterPro" id="IPR025476">
    <property type="entry name" value="Helitron_helicase-like"/>
</dbReference>